<evidence type="ECO:0000256" key="5">
    <source>
        <dbReference type="ARBA" id="ARBA00029447"/>
    </source>
</evidence>
<evidence type="ECO:0000256" key="1">
    <source>
        <dbReference type="ARBA" id="ARBA00004236"/>
    </source>
</evidence>
<dbReference type="CDD" id="cd11386">
    <property type="entry name" value="MCP_signal"/>
    <property type="match status" value="1"/>
</dbReference>
<dbReference type="Gene3D" id="1.10.287.950">
    <property type="entry name" value="Methyl-accepting chemotaxis protein"/>
    <property type="match status" value="1"/>
</dbReference>
<dbReference type="Proteomes" id="UP000002164">
    <property type="component" value="Chromosome"/>
</dbReference>
<dbReference type="Pfam" id="PF00015">
    <property type="entry name" value="MCPsignal"/>
    <property type="match status" value="1"/>
</dbReference>
<dbReference type="PANTHER" id="PTHR32089:SF112">
    <property type="entry name" value="LYSOZYME-LIKE PROTEIN-RELATED"/>
    <property type="match status" value="1"/>
</dbReference>
<organism evidence="10 11">
    <name type="scientific">Lysinibacillus sphaericus (strain C3-41)</name>
    <dbReference type="NCBI Taxonomy" id="444177"/>
    <lineage>
        <taxon>Bacteria</taxon>
        <taxon>Bacillati</taxon>
        <taxon>Bacillota</taxon>
        <taxon>Bacilli</taxon>
        <taxon>Bacillales</taxon>
        <taxon>Bacillaceae</taxon>
        <taxon>Lysinibacillus</taxon>
    </lineage>
</organism>
<feature type="transmembrane region" description="Helical" evidence="7">
    <location>
        <begin position="200"/>
        <end position="224"/>
    </location>
</feature>
<proteinExistence type="inferred from homology"/>
<comment type="subcellular location">
    <subcellularLocation>
        <location evidence="1">Cell membrane</location>
    </subcellularLocation>
</comment>
<keyword evidence="4 6" id="KW-0807">Transducer</keyword>
<name>B1HYW9_LYSSC</name>
<keyword evidence="2" id="KW-1003">Cell membrane</keyword>
<feature type="transmembrane region" description="Helical" evidence="7">
    <location>
        <begin position="17"/>
        <end position="38"/>
    </location>
</feature>
<evidence type="ECO:0000256" key="2">
    <source>
        <dbReference type="ARBA" id="ARBA00022475"/>
    </source>
</evidence>
<evidence type="ECO:0000259" key="8">
    <source>
        <dbReference type="PROSITE" id="PS50111"/>
    </source>
</evidence>
<evidence type="ECO:0000259" key="9">
    <source>
        <dbReference type="PROSITE" id="PS50885"/>
    </source>
</evidence>
<dbReference type="PROSITE" id="PS50111">
    <property type="entry name" value="CHEMOTAXIS_TRANSDUC_2"/>
    <property type="match status" value="1"/>
</dbReference>
<dbReference type="GO" id="GO:0007165">
    <property type="term" value="P:signal transduction"/>
    <property type="evidence" value="ECO:0007669"/>
    <property type="project" value="UniProtKB-KW"/>
</dbReference>
<feature type="domain" description="Methyl-accepting transducer" evidence="8">
    <location>
        <begin position="302"/>
        <end position="538"/>
    </location>
</feature>
<dbReference type="PANTHER" id="PTHR32089">
    <property type="entry name" value="METHYL-ACCEPTING CHEMOTAXIS PROTEIN MCPB"/>
    <property type="match status" value="1"/>
</dbReference>
<evidence type="ECO:0000256" key="6">
    <source>
        <dbReference type="PROSITE-ProRule" id="PRU00284"/>
    </source>
</evidence>
<dbReference type="SUPFAM" id="SSF103190">
    <property type="entry name" value="Sensory domain-like"/>
    <property type="match status" value="1"/>
</dbReference>
<protein>
    <submittedName>
        <fullName evidence="10">Methyl-accepting chemotaxis protein</fullName>
    </submittedName>
</protein>
<evidence type="ECO:0000313" key="10">
    <source>
        <dbReference type="EMBL" id="ACA41842.1"/>
    </source>
</evidence>
<evidence type="ECO:0000256" key="3">
    <source>
        <dbReference type="ARBA" id="ARBA00023136"/>
    </source>
</evidence>
<accession>B1HYW9</accession>
<dbReference type="SMART" id="SM00283">
    <property type="entry name" value="MA"/>
    <property type="match status" value="1"/>
</dbReference>
<dbReference type="GO" id="GO:0005886">
    <property type="term" value="C:plasma membrane"/>
    <property type="evidence" value="ECO:0007669"/>
    <property type="project" value="UniProtKB-SubCell"/>
</dbReference>
<comment type="similarity">
    <text evidence="5">Belongs to the methyl-accepting chemotaxis (MCP) protein family.</text>
</comment>
<keyword evidence="7" id="KW-1133">Transmembrane helix</keyword>
<feature type="domain" description="HAMP" evidence="9">
    <location>
        <begin position="225"/>
        <end position="283"/>
    </location>
</feature>
<dbReference type="AlphaFoldDB" id="B1HYW9"/>
<evidence type="ECO:0000256" key="4">
    <source>
        <dbReference type="ARBA" id="ARBA00023224"/>
    </source>
</evidence>
<gene>
    <name evidence="10" type="primary">tlpC</name>
    <name evidence="10" type="ordered locus">Bsph_4389</name>
</gene>
<keyword evidence="3 7" id="KW-0472">Membrane</keyword>
<sequence>MLKEVTMRATGKLSNRIVLMSFVMLVALLAFFIVTTIYTAKSSVNKTMGAQAVAVAENIAKHLNPEEYEQLSKDPRESKLYWQLREELNELREVNGVLYAYTFAVPQEDKKVRFLVDGMPADDEENAGVIGEESASTLYKDIEKVMDAGSYYSDILHSGFGDYLSGTVPLKDASGNIVAFIGVDIEANEVSGVANAVLTAILPALIIVILILTGIVMLIMYRYINRALKPLAKLGDAVTSFAQGDIAKASMEVEKIQLKGKNEISIFAQAFQEALQKLKETFQTIQQQTFTLQNVVKKIDETTQHVETSNAQIADRIVEIAAGSEQQQQNNQEVVLTMNEMSIGIQRLADTTSEIAESSSTMTGLVETSVNHSQEVVSQIQNVESSVLRTAKHVEEMGDRFGSIEEMVTIITSIADQTNLLALNAAIEAARAGEAGKGFAVVADEVRKLAELSKASADEIHTHLNSFKTITERALHEMSGSSIDVQAGNRAVQRIGESLEKILKSVVEVNNKIQDDSAVIEEMSAGSEEILATTEQMNDIAQHSVQGTKEVAMASDLQVTMVSELNEVVAMLDQTFKEVTKTINTFKL</sequence>
<evidence type="ECO:0000256" key="7">
    <source>
        <dbReference type="SAM" id="Phobius"/>
    </source>
</evidence>
<dbReference type="Gene3D" id="6.10.340.10">
    <property type="match status" value="1"/>
</dbReference>
<keyword evidence="7" id="KW-0812">Transmembrane</keyword>
<dbReference type="InterPro" id="IPR004089">
    <property type="entry name" value="MCPsignal_dom"/>
</dbReference>
<dbReference type="InterPro" id="IPR003660">
    <property type="entry name" value="HAMP_dom"/>
</dbReference>
<reference evidence="10 11" key="1">
    <citation type="journal article" date="2008" name="J. Bacteriol.">
        <title>Complete genome sequence of the mosquitocidal bacterium Bacillus sphaericus C3-41 and comparison with those of closely related Bacillus species.</title>
        <authorList>
            <person name="Hu X."/>
            <person name="Fan W."/>
            <person name="Han B."/>
            <person name="Liu H."/>
            <person name="Zheng D."/>
            <person name="Li Q."/>
            <person name="Dong W."/>
            <person name="Yan J."/>
            <person name="Gao M."/>
            <person name="Berry C."/>
            <person name="Yuan Z."/>
        </authorList>
    </citation>
    <scope>NUCLEOTIDE SEQUENCE [LARGE SCALE GENOMIC DNA]</scope>
    <source>
        <strain evidence="10 11">C3-41</strain>
    </source>
</reference>
<dbReference type="KEGG" id="lsp:Bsph_4389"/>
<dbReference type="EMBL" id="CP000817">
    <property type="protein sequence ID" value="ACA41842.1"/>
    <property type="molecule type" value="Genomic_DNA"/>
</dbReference>
<dbReference type="PROSITE" id="PS50885">
    <property type="entry name" value="HAMP"/>
    <property type="match status" value="1"/>
</dbReference>
<evidence type="ECO:0000313" key="11">
    <source>
        <dbReference type="Proteomes" id="UP000002164"/>
    </source>
</evidence>
<dbReference type="SUPFAM" id="SSF58104">
    <property type="entry name" value="Methyl-accepting chemotaxis protein (MCP) signaling domain"/>
    <property type="match status" value="1"/>
</dbReference>
<dbReference type="HOGENOM" id="CLU_000445_107_19_9"/>
<dbReference type="InterPro" id="IPR029151">
    <property type="entry name" value="Sensor-like_sf"/>
</dbReference>
<dbReference type="EnsemblBacteria" id="ACA41842">
    <property type="protein sequence ID" value="ACA41842"/>
    <property type="gene ID" value="Bsph_4389"/>
</dbReference>